<dbReference type="RefSeq" id="WP_065159044.1">
    <property type="nucleotide sequence ID" value="NZ_LZLQ01000086.1"/>
</dbReference>
<comment type="caution">
    <text evidence="2">The sequence shown here is derived from an EMBL/GenBank/DDBJ whole genome shotgun (WGS) entry which is preliminary data.</text>
</comment>
<feature type="transmembrane region" description="Helical" evidence="1">
    <location>
        <begin position="133"/>
        <end position="155"/>
    </location>
</feature>
<name>A0A1A3N2L9_MYCAS</name>
<protein>
    <recommendedName>
        <fullName evidence="4">Integral membrane protein</fullName>
    </recommendedName>
</protein>
<dbReference type="Proteomes" id="UP000093629">
    <property type="component" value="Unassembled WGS sequence"/>
</dbReference>
<keyword evidence="3" id="KW-1185">Reference proteome</keyword>
<evidence type="ECO:0008006" key="4">
    <source>
        <dbReference type="Google" id="ProtNLM"/>
    </source>
</evidence>
<feature type="transmembrane region" description="Helical" evidence="1">
    <location>
        <begin position="83"/>
        <end position="102"/>
    </location>
</feature>
<accession>A0A1A3N2L9</accession>
<keyword evidence="1" id="KW-1133">Transmembrane helix</keyword>
<feature type="transmembrane region" description="Helical" evidence="1">
    <location>
        <begin position="109"/>
        <end position="127"/>
    </location>
</feature>
<feature type="transmembrane region" description="Helical" evidence="1">
    <location>
        <begin position="329"/>
        <end position="347"/>
    </location>
</feature>
<sequence length="396" mass="42354">MSRSLRSRARRRSATNEAENWFLQRGLPSVLTTRGRWRRLWSRSAPMLAAYATLHCWALPVLFVTDGKDVIIDGTPSPREWFLLILIAVAPIAMTVVGWLVSRIPSGRGRALAATAAIIIVGIAIVIESGPSHLANAVGAAVVMLVLTGCGVGSVTGWSARMTLSHLATIGGLAVRALPVVLLTTLVFFNGNVWLMAATISGDRLALAIVFLIGIAAAFVVSATAERVKPMLRRPAAVALDRERLSDTPFESMPDPSGSPPLSRAERVNVVFVLAASQLAQIMVVAALTAGIYVTLGLIVLTPGLLQEWARTTDNNSTVLGLTVPVPDSLVHLCLFLGALTFMYISARAAGDDDYRSTFVDPLIDDLHLTLTARNRYRSRVVNAPMTSVDAADLGD</sequence>
<keyword evidence="1" id="KW-0812">Transmembrane</keyword>
<dbReference type="EMBL" id="LZLQ01000086">
    <property type="protein sequence ID" value="OBK15294.1"/>
    <property type="molecule type" value="Genomic_DNA"/>
</dbReference>
<organism evidence="2 3">
    <name type="scientific">Mycobacterium asiaticum</name>
    <dbReference type="NCBI Taxonomy" id="1790"/>
    <lineage>
        <taxon>Bacteria</taxon>
        <taxon>Bacillati</taxon>
        <taxon>Actinomycetota</taxon>
        <taxon>Actinomycetes</taxon>
        <taxon>Mycobacteriales</taxon>
        <taxon>Mycobacteriaceae</taxon>
        <taxon>Mycobacterium</taxon>
    </lineage>
</organism>
<evidence type="ECO:0000256" key="1">
    <source>
        <dbReference type="SAM" id="Phobius"/>
    </source>
</evidence>
<evidence type="ECO:0000313" key="3">
    <source>
        <dbReference type="Proteomes" id="UP000093629"/>
    </source>
</evidence>
<keyword evidence="1" id="KW-0472">Membrane</keyword>
<feature type="transmembrane region" description="Helical" evidence="1">
    <location>
        <begin position="167"/>
        <end position="189"/>
    </location>
</feature>
<feature type="transmembrane region" description="Helical" evidence="1">
    <location>
        <begin position="205"/>
        <end position="225"/>
    </location>
</feature>
<gene>
    <name evidence="2" type="ORF">A5636_05725</name>
</gene>
<reference evidence="2 3" key="1">
    <citation type="submission" date="2016-06" db="EMBL/GenBank/DDBJ databases">
        <authorList>
            <person name="Kjaerup R.B."/>
            <person name="Dalgaard T.S."/>
            <person name="Juul-Madsen H.R."/>
        </authorList>
    </citation>
    <scope>NUCLEOTIDE SEQUENCE [LARGE SCALE GENOMIC DNA]</scope>
    <source>
        <strain evidence="2 3">1245139.5</strain>
    </source>
</reference>
<feature type="transmembrane region" description="Helical" evidence="1">
    <location>
        <begin position="44"/>
        <end position="63"/>
    </location>
</feature>
<proteinExistence type="predicted"/>
<feature type="transmembrane region" description="Helical" evidence="1">
    <location>
        <begin position="270"/>
        <end position="301"/>
    </location>
</feature>
<dbReference type="AlphaFoldDB" id="A0A1A3N2L9"/>
<evidence type="ECO:0000313" key="2">
    <source>
        <dbReference type="EMBL" id="OBK15294.1"/>
    </source>
</evidence>